<reference evidence="2 3" key="1">
    <citation type="submission" date="2018-07" db="EMBL/GenBank/DDBJ databases">
        <title>Genomic Encyclopedia of Type Strains, Phase III (KMG-III): the genomes of soil and plant-associated and newly described type strains.</title>
        <authorList>
            <person name="Whitman W."/>
        </authorList>
    </citation>
    <scope>NUCLEOTIDE SEQUENCE [LARGE SCALE GENOMIC DNA]</scope>
    <source>
        <strain evidence="2 3">CECT 7506</strain>
    </source>
</reference>
<dbReference type="GO" id="GO:0006012">
    <property type="term" value="P:galactose metabolic process"/>
    <property type="evidence" value="ECO:0007669"/>
    <property type="project" value="InterPro"/>
</dbReference>
<dbReference type="InterPro" id="IPR013739">
    <property type="entry name" value="Beta_galactosidase_C"/>
</dbReference>
<evidence type="ECO:0000313" key="3">
    <source>
        <dbReference type="Proteomes" id="UP000252415"/>
    </source>
</evidence>
<dbReference type="InterPro" id="IPR036291">
    <property type="entry name" value="NAD(P)-bd_dom_sf"/>
</dbReference>
<comment type="caution">
    <text evidence="2">The sequence shown here is derived from an EMBL/GenBank/DDBJ whole genome shotgun (WGS) entry which is preliminary data.</text>
</comment>
<gene>
    <name evidence="2" type="ORF">DFP97_113131</name>
</gene>
<protein>
    <submittedName>
        <fullName evidence="2">Beta-galactosidase-like protein</fullName>
    </submittedName>
</protein>
<name>A0A368VPM2_9BACL</name>
<evidence type="ECO:0000259" key="1">
    <source>
        <dbReference type="Pfam" id="PF08533"/>
    </source>
</evidence>
<dbReference type="RefSeq" id="WP_114382042.1">
    <property type="nucleotide sequence ID" value="NZ_QPJD01000013.1"/>
</dbReference>
<feature type="domain" description="Beta-galactosidase C-terminal" evidence="1">
    <location>
        <begin position="42"/>
        <end position="91"/>
    </location>
</feature>
<dbReference type="Proteomes" id="UP000252415">
    <property type="component" value="Unassembled WGS sequence"/>
</dbReference>
<dbReference type="InterPro" id="IPR013780">
    <property type="entry name" value="Glyco_hydro_b"/>
</dbReference>
<dbReference type="SUPFAM" id="SSF51011">
    <property type="entry name" value="Glycosyl hydrolase domain"/>
    <property type="match status" value="1"/>
</dbReference>
<dbReference type="Pfam" id="PF08533">
    <property type="entry name" value="Glyco_hydro_42C"/>
    <property type="match status" value="1"/>
</dbReference>
<evidence type="ECO:0000313" key="2">
    <source>
        <dbReference type="EMBL" id="RCW43458.1"/>
    </source>
</evidence>
<accession>A0A368VPM2</accession>
<keyword evidence="3" id="KW-1185">Reference proteome</keyword>
<dbReference type="Gene3D" id="2.60.40.1180">
    <property type="entry name" value="Golgi alpha-mannosidase II"/>
    <property type="match status" value="1"/>
</dbReference>
<dbReference type="GO" id="GO:0004565">
    <property type="term" value="F:beta-galactosidase activity"/>
    <property type="evidence" value="ECO:0007669"/>
    <property type="project" value="InterPro"/>
</dbReference>
<dbReference type="SUPFAM" id="SSF51735">
    <property type="entry name" value="NAD(P)-binding Rossmann-fold domains"/>
    <property type="match status" value="1"/>
</dbReference>
<dbReference type="EMBL" id="QPJD01000013">
    <property type="protein sequence ID" value="RCW43458.1"/>
    <property type="molecule type" value="Genomic_DNA"/>
</dbReference>
<proteinExistence type="predicted"/>
<organism evidence="2 3">
    <name type="scientific">Paenibacillus prosopidis</name>
    <dbReference type="NCBI Taxonomy" id="630520"/>
    <lineage>
        <taxon>Bacteria</taxon>
        <taxon>Bacillati</taxon>
        <taxon>Bacillota</taxon>
        <taxon>Bacilli</taxon>
        <taxon>Bacillales</taxon>
        <taxon>Paenibacillaceae</taxon>
        <taxon>Paenibacillus</taxon>
    </lineage>
</organism>
<dbReference type="AlphaFoldDB" id="A0A368VPM2"/>
<sequence>MTNTNEQVWFITGANQGIGAGAGEGLIHAPSEVELVVRTIQSTGERFIFALNFSSEEVTLELTENFKDLISGKLIVGQVKLEPYGVMVLSMA</sequence>